<dbReference type="NCBIfam" id="NF038134">
    <property type="entry name" value="choice_anch_M"/>
    <property type="match status" value="2"/>
</dbReference>
<keyword evidence="2" id="KW-0812">Transmembrane</keyword>
<accession>I7LBN1</accession>
<feature type="compositionally biased region" description="Basic and acidic residues" evidence="1">
    <location>
        <begin position="241"/>
        <end position="261"/>
    </location>
</feature>
<keyword evidence="6" id="KW-1185">Reference proteome</keyword>
<evidence type="ECO:0000313" key="4">
    <source>
        <dbReference type="EMBL" id="CCI83239.1"/>
    </source>
</evidence>
<protein>
    <submittedName>
        <fullName evidence="5">Actinobacterial surface-anchored protein domain protein</fullName>
    </submittedName>
    <submittedName>
        <fullName evidence="4">Putative surface-anchored protein</fullName>
    </submittedName>
</protein>
<keyword evidence="2" id="KW-1133">Transmembrane helix</keyword>
<dbReference type="HOGENOM" id="CLU_510670_0_0_11"/>
<reference evidence="5 6" key="2">
    <citation type="submission" date="2012-08" db="EMBL/GenBank/DDBJ databases">
        <title>The Genome Sequence of Turicella otitidis ATCC 51513.</title>
        <authorList>
            <consortium name="The Broad Institute Genome Sequencing Platform"/>
            <person name="Earl A."/>
            <person name="Ward D."/>
            <person name="Feldgarden M."/>
            <person name="Gevers D."/>
            <person name="Huys G."/>
            <person name="Walker B."/>
            <person name="Young S.K."/>
            <person name="Zeng Q."/>
            <person name="Gargeya S."/>
            <person name="Fitzgerald M."/>
            <person name="Haas B."/>
            <person name="Abouelleil A."/>
            <person name="Alvarado L."/>
            <person name="Arachchi H.M."/>
            <person name="Berlin A.M."/>
            <person name="Chapman S.B."/>
            <person name="Goldberg J."/>
            <person name="Griggs A."/>
            <person name="Gujja S."/>
            <person name="Hansen M."/>
            <person name="Howarth C."/>
            <person name="Imamovic A."/>
            <person name="Larimer J."/>
            <person name="McCowen C."/>
            <person name="Montmayeur A."/>
            <person name="Murphy C."/>
            <person name="Neiman D."/>
            <person name="Pearson M."/>
            <person name="Priest M."/>
            <person name="Roberts A."/>
            <person name="Saif S."/>
            <person name="Shea T."/>
            <person name="Sisk P."/>
            <person name="Sykes S."/>
            <person name="Wortman J."/>
            <person name="Nusbaum C."/>
            <person name="Birren B."/>
        </authorList>
    </citation>
    <scope>NUCLEOTIDE SEQUENCE [LARGE SCALE GENOMIC DNA]</scope>
    <source>
        <strain evidence="5 6">ATCC 51513</strain>
    </source>
</reference>
<feature type="region of interest" description="Disordered" evidence="1">
    <location>
        <begin position="229"/>
        <end position="319"/>
    </location>
</feature>
<dbReference type="OrthoDB" id="4424311at2"/>
<reference evidence="4 7" key="1">
    <citation type="journal article" date="2012" name="J. Bacteriol.">
        <title>Draft Genome Sequence of Turicella otitidis ATCC 51513, Isolated from Middle Ear Fluid from a Child with Otitis Media.</title>
        <authorList>
            <person name="Brinkrolf K."/>
            <person name="Schneider J."/>
            <person name="Knecht M."/>
            <person name="Ruckert C."/>
            <person name="Tauch A."/>
        </authorList>
    </citation>
    <scope>NUCLEOTIDE SEQUENCE [LARGE SCALE GENOMIC DNA]</scope>
    <source>
        <strain evidence="4 7">ATCC 51513</strain>
    </source>
</reference>
<dbReference type="NCBIfam" id="TIGR03773">
    <property type="entry name" value="anch_rpt_wall"/>
    <property type="match status" value="1"/>
</dbReference>
<feature type="chain" id="PRO_5010500799" evidence="3">
    <location>
        <begin position="35"/>
        <end position="564"/>
    </location>
</feature>
<name>I7LBN1_9CORY</name>
<dbReference type="eggNOG" id="COG0803">
    <property type="taxonomic scope" value="Bacteria"/>
</dbReference>
<evidence type="ECO:0000256" key="1">
    <source>
        <dbReference type="SAM" id="MobiDB-lite"/>
    </source>
</evidence>
<dbReference type="EMBL" id="CAJZ01000070">
    <property type="protein sequence ID" value="CCI83239.1"/>
    <property type="molecule type" value="Genomic_DNA"/>
</dbReference>
<comment type="caution">
    <text evidence="4">The sequence shown here is derived from an EMBL/GenBank/DDBJ whole genome shotgun (WGS) entry which is preliminary data.</text>
</comment>
<dbReference type="Proteomes" id="UP000006078">
    <property type="component" value="Unassembled WGS sequence"/>
</dbReference>
<feature type="signal peptide" evidence="3">
    <location>
        <begin position="1"/>
        <end position="34"/>
    </location>
</feature>
<dbReference type="AlphaFoldDB" id="I7LBN1"/>
<organism evidence="4 7">
    <name type="scientific">Corynebacterium otitidis ATCC 51513</name>
    <dbReference type="NCBI Taxonomy" id="883169"/>
    <lineage>
        <taxon>Bacteria</taxon>
        <taxon>Bacillati</taxon>
        <taxon>Actinomycetota</taxon>
        <taxon>Actinomycetes</taxon>
        <taxon>Mycobacteriales</taxon>
        <taxon>Corynebacteriaceae</taxon>
        <taxon>Corynebacterium</taxon>
    </lineage>
</organism>
<feature type="transmembrane region" description="Helical" evidence="2">
    <location>
        <begin position="534"/>
        <end position="554"/>
    </location>
</feature>
<evidence type="ECO:0000313" key="6">
    <source>
        <dbReference type="Proteomes" id="UP000006078"/>
    </source>
</evidence>
<gene>
    <name evidence="4" type="primary">sapD</name>
    <name evidence="4" type="ORF">BN46_0500</name>
    <name evidence="5" type="ORF">HMPREF9719_01059</name>
</gene>
<keyword evidence="2" id="KW-0472">Membrane</keyword>
<evidence type="ECO:0000313" key="5">
    <source>
        <dbReference type="EMBL" id="EJZ81987.1"/>
    </source>
</evidence>
<evidence type="ECO:0000256" key="2">
    <source>
        <dbReference type="SAM" id="Phobius"/>
    </source>
</evidence>
<dbReference type="InterPro" id="IPR022395">
    <property type="entry name" value="CHP03773_ABC_transptr-like"/>
</dbReference>
<dbReference type="RefSeq" id="WP_004600949.1">
    <property type="nucleotide sequence ID" value="NZ_HF541866.1"/>
</dbReference>
<proteinExistence type="predicted"/>
<evidence type="ECO:0000313" key="7">
    <source>
        <dbReference type="Proteomes" id="UP000011016"/>
    </source>
</evidence>
<dbReference type="InterPro" id="IPR022435">
    <property type="entry name" value="Surface-anchored_actinobac"/>
</dbReference>
<dbReference type="EMBL" id="AHAE01000047">
    <property type="protein sequence ID" value="EJZ81987.1"/>
    <property type="molecule type" value="Genomic_DNA"/>
</dbReference>
<dbReference type="STRING" id="29321.AAV33_08925"/>
<keyword evidence="3" id="KW-0732">Signal</keyword>
<dbReference type="Proteomes" id="UP000011016">
    <property type="component" value="Unassembled WGS sequence"/>
</dbReference>
<evidence type="ECO:0000256" key="3">
    <source>
        <dbReference type="SAM" id="SignalP"/>
    </source>
</evidence>
<feature type="compositionally biased region" description="Low complexity" evidence="1">
    <location>
        <begin position="262"/>
        <end position="293"/>
    </location>
</feature>
<dbReference type="NCBIfam" id="TIGR03769">
    <property type="entry name" value="P_ac_wall_RPT"/>
    <property type="match status" value="2"/>
</dbReference>
<sequence length="564" mass="59610">MSELTRTREAGATRRLLALVIAGFLALTAGVSGAATAHAQEGGFEHTFDQGHTDIFNTVSDGENLDLKLKEDITDSHVLHDPEEVLLKVKQEAWNKEQGLIDLIGEPGYFLPQTQNSNLLWPGWDTQDSRNGGFDSINFHFESVEGPGKVFILQLGTFGGFEPRLAGGDKELKTGSILSVPQPTHEHTNWVFTEPGHYVFKVRAEGENGNGELKSSKIHTYTWEVGDVDGDAPIPGVPQEYHLEGEDNHGGEGNHDGESHHGGNTTTNSGDGNTSGSAGQGGNADQNQNANQPAPAPAPSGPGTNEGAKGGDEPVCVPGEPALIPKIKDDREQPATWRNFNELTFGLGDSAHRELPKDVGPFKAGSDAWMIASLQQPDVPWVGANTQNESVLSNTTGNVTWELTGFNGPGAMYVYTQGVFNNVVGEEWFSATPGNPSGSHVIPANTHVHPNWAFEKPGRYEVTIKQSTETNDGKTISGEDTVVFEVGGQGNANSGHFDIGAEYTDGAENCAGGQGANGGQAGKGGLANTGVSSYALPISILAFGVVVAGAGMVFHSRVKQATRS</sequence>
<dbReference type="PATRIC" id="fig|883169.3.peg.1021"/>